<comment type="caution">
    <text evidence="4">The sequence shown here is derived from an EMBL/GenBank/DDBJ whole genome shotgun (WGS) entry which is preliminary data.</text>
</comment>
<keyword evidence="2" id="KW-0812">Transmembrane</keyword>
<protein>
    <recommendedName>
        <fullName evidence="6">Steroid nuclear receptor ligand-binding</fullName>
    </recommendedName>
</protein>
<sequence>MLYLPHHRICRSFLTFLLPLSASATLLHAAAYLHSISSTGSKPAKASAFSSSSIRPNSKTSKPTAPVALLSAPVASHPAPASDSKAGVTAHTPARVVLDKPQLPAVDETTLSGLSFGSSWGASSRFPISGLGLTTDEWLHRSVQKERREKGSERLPAGSSFQWPRLSNGATDWDLGLYLELLQVSAFLRWTSPLGVIKGALLFPWAWLIMMIGISALILGLWPMHVIWTYYCIIRTKLVGPVVKLLLLVTASVILVLWLMVGIVGSILAGLVYGFLAPVMATFDAVGEGKERPLVHCFVDGTWSTITGSCTVVRDLKDLLLHSYLSIMHDFRFHASPDGKPYEIRVLDIPGAIFAGACGLLVDGIMFTLIALYKFPVMLFKGWKRLIEDLVGREGPFLETACVPFAGLAILLWPFAVFGAFVACIISSVPLGAYAALVVYQESSLIMGLSYAISSVSIFDEYTNDVLDMASGSCFPRFKYRKNEASTESGSLSRPASFKDKHDGKKAPSRVTSFKSSLEEFNPFKLLDNLFLECKLQGEALVAEGVITTKDIEETKSGKARGGILSVGLPAYVILNTLIRSAKANSDGLILSDDSEITSDNRPKDTMFDWFFDPLMVIKEQIKAEKFTEEEEAYLKKRVLLTSDPRRTKEALPHLPSLNECKHAEIDAFSRRLQGITRSISRYPTAKRRFDDLVRALSEELGRTMGGSQSGSVSQIQS</sequence>
<evidence type="ECO:0000256" key="3">
    <source>
        <dbReference type="SAM" id="SignalP"/>
    </source>
</evidence>
<feature type="transmembrane region" description="Helical" evidence="2">
    <location>
        <begin position="352"/>
        <end position="375"/>
    </location>
</feature>
<feature type="transmembrane region" description="Helical" evidence="2">
    <location>
        <begin position="245"/>
        <end position="276"/>
    </location>
</feature>
<feature type="compositionally biased region" description="Basic and acidic residues" evidence="1">
    <location>
        <begin position="497"/>
        <end position="506"/>
    </location>
</feature>
<gene>
    <name evidence="4" type="ORF">GUJ93_ZPchr0002g24961</name>
</gene>
<feature type="compositionally biased region" description="Low complexity" evidence="1">
    <location>
        <begin position="39"/>
        <end position="53"/>
    </location>
</feature>
<feature type="region of interest" description="Disordered" evidence="1">
    <location>
        <begin position="39"/>
        <end position="64"/>
    </location>
</feature>
<feature type="chain" id="PRO_5035307796" description="Steroid nuclear receptor ligand-binding" evidence="3">
    <location>
        <begin position="25"/>
        <end position="718"/>
    </location>
</feature>
<evidence type="ECO:0000313" key="4">
    <source>
        <dbReference type="EMBL" id="KAG8060520.1"/>
    </source>
</evidence>
<keyword evidence="2" id="KW-0472">Membrane</keyword>
<evidence type="ECO:0000256" key="1">
    <source>
        <dbReference type="SAM" id="MobiDB-lite"/>
    </source>
</evidence>
<feature type="compositionally biased region" description="Polar residues" evidence="1">
    <location>
        <begin position="54"/>
        <end position="63"/>
    </location>
</feature>
<dbReference type="PANTHER" id="PTHR31133">
    <property type="entry name" value="MEMBRANE PROTEIN"/>
    <property type="match status" value="1"/>
</dbReference>
<dbReference type="InterPro" id="IPR040229">
    <property type="entry name" value="At3g27390-like"/>
</dbReference>
<keyword evidence="3" id="KW-0732">Signal</keyword>
<proteinExistence type="predicted"/>
<evidence type="ECO:0000256" key="2">
    <source>
        <dbReference type="SAM" id="Phobius"/>
    </source>
</evidence>
<keyword evidence="2" id="KW-1133">Transmembrane helix</keyword>
<dbReference type="AlphaFoldDB" id="A0A8J5SCY2"/>
<accession>A0A8J5SCY2</accession>
<feature type="transmembrane region" description="Helical" evidence="2">
    <location>
        <begin position="205"/>
        <end position="233"/>
    </location>
</feature>
<evidence type="ECO:0000313" key="5">
    <source>
        <dbReference type="Proteomes" id="UP000729402"/>
    </source>
</evidence>
<organism evidence="4 5">
    <name type="scientific">Zizania palustris</name>
    <name type="common">Northern wild rice</name>
    <dbReference type="NCBI Taxonomy" id="103762"/>
    <lineage>
        <taxon>Eukaryota</taxon>
        <taxon>Viridiplantae</taxon>
        <taxon>Streptophyta</taxon>
        <taxon>Embryophyta</taxon>
        <taxon>Tracheophyta</taxon>
        <taxon>Spermatophyta</taxon>
        <taxon>Magnoliopsida</taxon>
        <taxon>Liliopsida</taxon>
        <taxon>Poales</taxon>
        <taxon>Poaceae</taxon>
        <taxon>BOP clade</taxon>
        <taxon>Oryzoideae</taxon>
        <taxon>Oryzeae</taxon>
        <taxon>Zizaniinae</taxon>
        <taxon>Zizania</taxon>
    </lineage>
</organism>
<dbReference type="PANTHER" id="PTHR31133:SF3">
    <property type="entry name" value="TRANSMEMBRANE PROTEIN"/>
    <property type="match status" value="1"/>
</dbReference>
<dbReference type="Proteomes" id="UP000729402">
    <property type="component" value="Unassembled WGS sequence"/>
</dbReference>
<dbReference type="EMBL" id="JAAALK010000287">
    <property type="protein sequence ID" value="KAG8060520.1"/>
    <property type="molecule type" value="Genomic_DNA"/>
</dbReference>
<reference evidence="4" key="1">
    <citation type="journal article" date="2021" name="bioRxiv">
        <title>Whole Genome Assembly and Annotation of Northern Wild Rice, Zizania palustris L., Supports a Whole Genome Duplication in the Zizania Genus.</title>
        <authorList>
            <person name="Haas M."/>
            <person name="Kono T."/>
            <person name="Macchietto M."/>
            <person name="Millas R."/>
            <person name="McGilp L."/>
            <person name="Shao M."/>
            <person name="Duquette J."/>
            <person name="Hirsch C.N."/>
            <person name="Kimball J."/>
        </authorList>
    </citation>
    <scope>NUCLEOTIDE SEQUENCE</scope>
    <source>
        <tissue evidence="4">Fresh leaf tissue</tissue>
    </source>
</reference>
<feature type="signal peptide" evidence="3">
    <location>
        <begin position="1"/>
        <end position="24"/>
    </location>
</feature>
<feature type="region of interest" description="Disordered" evidence="1">
    <location>
        <begin position="486"/>
        <end position="508"/>
    </location>
</feature>
<evidence type="ECO:0008006" key="6">
    <source>
        <dbReference type="Google" id="ProtNLM"/>
    </source>
</evidence>
<dbReference type="OrthoDB" id="1906116at2759"/>
<keyword evidence="5" id="KW-1185">Reference proteome</keyword>
<reference evidence="4" key="2">
    <citation type="submission" date="2021-02" db="EMBL/GenBank/DDBJ databases">
        <authorList>
            <person name="Kimball J.A."/>
            <person name="Haas M.W."/>
            <person name="Macchietto M."/>
            <person name="Kono T."/>
            <person name="Duquette J."/>
            <person name="Shao M."/>
        </authorList>
    </citation>
    <scope>NUCLEOTIDE SEQUENCE</scope>
    <source>
        <tissue evidence="4">Fresh leaf tissue</tissue>
    </source>
</reference>
<name>A0A8J5SCY2_ZIZPA</name>